<keyword evidence="5" id="KW-1185">Reference proteome</keyword>
<keyword evidence="3" id="KW-0067">ATP-binding</keyword>
<dbReference type="InterPro" id="IPR013126">
    <property type="entry name" value="Hsp_70_fam"/>
</dbReference>
<gene>
    <name evidence="4" type="primary">hsp70</name>
    <name evidence="4" type="ORF">CEXT_801131</name>
</gene>
<evidence type="ECO:0000256" key="1">
    <source>
        <dbReference type="ARBA" id="ARBA00007381"/>
    </source>
</evidence>
<keyword evidence="4" id="KW-0346">Stress response</keyword>
<evidence type="ECO:0000256" key="2">
    <source>
        <dbReference type="ARBA" id="ARBA00022741"/>
    </source>
</evidence>
<protein>
    <submittedName>
        <fullName evidence="4">Heat shock 70 kDa protein</fullName>
    </submittedName>
</protein>
<dbReference type="Proteomes" id="UP001054945">
    <property type="component" value="Unassembled WGS sequence"/>
</dbReference>
<dbReference type="EMBL" id="BPLR01020784">
    <property type="protein sequence ID" value="GIX82481.1"/>
    <property type="molecule type" value="Genomic_DNA"/>
</dbReference>
<dbReference type="GO" id="GO:0005524">
    <property type="term" value="F:ATP binding"/>
    <property type="evidence" value="ECO:0007669"/>
    <property type="project" value="UniProtKB-KW"/>
</dbReference>
<dbReference type="Pfam" id="PF00012">
    <property type="entry name" value="HSP70"/>
    <property type="match status" value="1"/>
</dbReference>
<evidence type="ECO:0000256" key="3">
    <source>
        <dbReference type="ARBA" id="ARBA00022840"/>
    </source>
</evidence>
<dbReference type="PANTHER" id="PTHR19375">
    <property type="entry name" value="HEAT SHOCK PROTEIN 70KDA"/>
    <property type="match status" value="1"/>
</dbReference>
<accession>A0AAV4NFJ1</accession>
<organism evidence="4 5">
    <name type="scientific">Caerostris extrusa</name>
    <name type="common">Bark spider</name>
    <name type="synonym">Caerostris bankana</name>
    <dbReference type="NCBI Taxonomy" id="172846"/>
    <lineage>
        <taxon>Eukaryota</taxon>
        <taxon>Metazoa</taxon>
        <taxon>Ecdysozoa</taxon>
        <taxon>Arthropoda</taxon>
        <taxon>Chelicerata</taxon>
        <taxon>Arachnida</taxon>
        <taxon>Araneae</taxon>
        <taxon>Araneomorphae</taxon>
        <taxon>Entelegynae</taxon>
        <taxon>Araneoidea</taxon>
        <taxon>Araneidae</taxon>
        <taxon>Caerostris</taxon>
    </lineage>
</organism>
<name>A0AAV4NFJ1_CAEEX</name>
<proteinExistence type="inferred from homology"/>
<evidence type="ECO:0000313" key="4">
    <source>
        <dbReference type="EMBL" id="GIX82481.1"/>
    </source>
</evidence>
<dbReference type="AlphaFoldDB" id="A0AAV4NFJ1"/>
<dbReference type="SUPFAM" id="SSF100920">
    <property type="entry name" value="Heat shock protein 70kD (HSP70), peptide-binding domain"/>
    <property type="match status" value="1"/>
</dbReference>
<comment type="caution">
    <text evidence="4">The sequence shown here is derived from an EMBL/GenBank/DDBJ whole genome shotgun (WGS) entry which is preliminary data.</text>
</comment>
<reference evidence="4 5" key="1">
    <citation type="submission" date="2021-06" db="EMBL/GenBank/DDBJ databases">
        <title>Caerostris extrusa draft genome.</title>
        <authorList>
            <person name="Kono N."/>
            <person name="Arakawa K."/>
        </authorList>
    </citation>
    <scope>NUCLEOTIDE SEQUENCE [LARGE SCALE GENOMIC DNA]</scope>
</reference>
<dbReference type="InterPro" id="IPR029047">
    <property type="entry name" value="HSP70_peptide-bd_sf"/>
</dbReference>
<comment type="similarity">
    <text evidence="1">Belongs to the heat shock protein 70 family.</text>
</comment>
<evidence type="ECO:0000313" key="5">
    <source>
        <dbReference type="Proteomes" id="UP001054945"/>
    </source>
</evidence>
<dbReference type="Gene3D" id="2.60.34.10">
    <property type="entry name" value="Substrate Binding Domain Of DNAk, Chain A, domain 1"/>
    <property type="match status" value="1"/>
</dbReference>
<keyword evidence="2" id="KW-0547">Nucleotide-binding</keyword>
<sequence>MTKIINRNSHFPCSASRTFTTYTDNQPGITIYVYEGESLYTKDNYFVGQFDIIGLHPLPKGIPLIQVTFELNFDGILTISALEEHLKSSCRIIRTNNERLSEEEIKQMTEDFEKYQKGNDEDEIKLFYTESTESCLKLAESIARTIDSNKLSPLQKENLKKYVIYLNLVLTSKGPDVIPECSAVALEKHLKCGCECAFNKGDCSENQVYNPSKCRCECERDNEIEKCRQLKKVWDARHCECICPPEVSQICSTGSYFHQELCRCVPLNGHYPEPTRRRRRPPV</sequence>
<dbReference type="GO" id="GO:0140662">
    <property type="term" value="F:ATP-dependent protein folding chaperone"/>
    <property type="evidence" value="ECO:0007669"/>
    <property type="project" value="InterPro"/>
</dbReference>